<sequence length="61" mass="7070">MRLTTILQNDFSFFQWKIRLEHDSSTPFPAKMVLRRTTLGNPNIRLFDLKSSLSSSVAQDI</sequence>
<evidence type="ECO:0000313" key="1">
    <source>
        <dbReference type="EMBL" id="TGO78993.1"/>
    </source>
</evidence>
<proteinExistence type="predicted"/>
<name>A0A4Z1KCR0_9HELO</name>
<keyword evidence="2" id="KW-1185">Reference proteome</keyword>
<reference evidence="1 2" key="1">
    <citation type="submission" date="2017-12" db="EMBL/GenBank/DDBJ databases">
        <title>Comparative genomics of Botrytis spp.</title>
        <authorList>
            <person name="Valero-Jimenez C.A."/>
            <person name="Tapia P."/>
            <person name="Veloso J."/>
            <person name="Silva-Moreno E."/>
            <person name="Staats M."/>
            <person name="Valdes J.H."/>
            <person name="Van Kan J.A.L."/>
        </authorList>
    </citation>
    <scope>NUCLEOTIDE SEQUENCE [LARGE SCALE GENOMIC DNA]</scope>
    <source>
        <strain evidence="1 2">Be9601</strain>
    </source>
</reference>
<dbReference type="AlphaFoldDB" id="A0A4Z1KCR0"/>
<organism evidence="1 2">
    <name type="scientific">Botrytis elliptica</name>
    <dbReference type="NCBI Taxonomy" id="278938"/>
    <lineage>
        <taxon>Eukaryota</taxon>
        <taxon>Fungi</taxon>
        <taxon>Dikarya</taxon>
        <taxon>Ascomycota</taxon>
        <taxon>Pezizomycotina</taxon>
        <taxon>Leotiomycetes</taxon>
        <taxon>Helotiales</taxon>
        <taxon>Sclerotiniaceae</taxon>
        <taxon>Botrytis</taxon>
    </lineage>
</organism>
<evidence type="ECO:0000313" key="2">
    <source>
        <dbReference type="Proteomes" id="UP000297229"/>
    </source>
</evidence>
<gene>
    <name evidence="1" type="ORF">BELL_0047g00160</name>
</gene>
<protein>
    <submittedName>
        <fullName evidence="1">Uncharacterized protein</fullName>
    </submittedName>
</protein>
<dbReference type="Proteomes" id="UP000297229">
    <property type="component" value="Unassembled WGS sequence"/>
</dbReference>
<comment type="caution">
    <text evidence="1">The sequence shown here is derived from an EMBL/GenBank/DDBJ whole genome shotgun (WGS) entry which is preliminary data.</text>
</comment>
<dbReference type="EMBL" id="PQXM01000047">
    <property type="protein sequence ID" value="TGO78993.1"/>
    <property type="molecule type" value="Genomic_DNA"/>
</dbReference>
<accession>A0A4Z1KCR0</accession>